<comment type="caution">
    <text evidence="1">The sequence shown here is derived from an EMBL/GenBank/DDBJ whole genome shotgun (WGS) entry which is preliminary data.</text>
</comment>
<gene>
    <name evidence="1" type="ORF">RRG08_003396</name>
</gene>
<evidence type="ECO:0000313" key="2">
    <source>
        <dbReference type="Proteomes" id="UP001283361"/>
    </source>
</evidence>
<evidence type="ECO:0000313" key="1">
    <source>
        <dbReference type="EMBL" id="KAK3784588.1"/>
    </source>
</evidence>
<dbReference type="Proteomes" id="UP001283361">
    <property type="component" value="Unassembled WGS sequence"/>
</dbReference>
<keyword evidence="2" id="KW-1185">Reference proteome</keyword>
<proteinExistence type="predicted"/>
<reference evidence="1" key="1">
    <citation type="journal article" date="2023" name="G3 (Bethesda)">
        <title>A reference genome for the long-term kleptoplast-retaining sea slug Elysia crispata morphotype clarki.</title>
        <authorList>
            <person name="Eastman K.E."/>
            <person name="Pendleton A.L."/>
            <person name="Shaikh M.A."/>
            <person name="Suttiyut T."/>
            <person name="Ogas R."/>
            <person name="Tomko P."/>
            <person name="Gavelis G."/>
            <person name="Widhalm J.R."/>
            <person name="Wisecaver J.H."/>
        </authorList>
    </citation>
    <scope>NUCLEOTIDE SEQUENCE</scope>
    <source>
        <strain evidence="1">ECLA1</strain>
    </source>
</reference>
<name>A0AAE1DWZ2_9GAST</name>
<dbReference type="AlphaFoldDB" id="A0AAE1DWZ2"/>
<protein>
    <submittedName>
        <fullName evidence="1">Uncharacterized protein</fullName>
    </submittedName>
</protein>
<dbReference type="EMBL" id="JAWDGP010002226">
    <property type="protein sequence ID" value="KAK3784588.1"/>
    <property type="molecule type" value="Genomic_DNA"/>
</dbReference>
<accession>A0AAE1DWZ2</accession>
<organism evidence="1 2">
    <name type="scientific">Elysia crispata</name>
    <name type="common">lettuce slug</name>
    <dbReference type="NCBI Taxonomy" id="231223"/>
    <lineage>
        <taxon>Eukaryota</taxon>
        <taxon>Metazoa</taxon>
        <taxon>Spiralia</taxon>
        <taxon>Lophotrochozoa</taxon>
        <taxon>Mollusca</taxon>
        <taxon>Gastropoda</taxon>
        <taxon>Heterobranchia</taxon>
        <taxon>Euthyneura</taxon>
        <taxon>Panpulmonata</taxon>
        <taxon>Sacoglossa</taxon>
        <taxon>Placobranchoidea</taxon>
        <taxon>Plakobranchidae</taxon>
        <taxon>Elysia</taxon>
    </lineage>
</organism>
<sequence length="1022" mass="115146">MSKRKSGNFPHSYSERNLRSARNNLKTYISNIEPENTYGDLLKILAESPNHQNVWEGETGMMEHIQPLFPMPQRMSVLIDQQKTLNMCRPTTYSIGQNLTKAANLLEKRNYDVNDQSPLGQTSSMTFDQRNNFIDGDQILPSGNLRLVPDNSDDPSLQSTSIASNCISSIVTDIEISDEAETEDSDACHDIVIKRTKTLNSTKKGKARKKRINFSNPSGSNLNLGRQFVVDMVRKDKTKASDLYVAKIEEWAGIVSDIQNISDELKKLLTPEFQICEQYPETVYKTWRQHRYLELQQGKPLISPMTPGLTAGVYAKEGSVHERFSRWLTQISELAEEAVPVAAFSDSGKSSFVLSKPEHCHINVSHSGEEAVVLNKFAFVPTSHSLDLSLCSITKYDETSLKNCGRDGPSFCTEFQNIYHDWRSQALELEHSLKEADVVLNLRGAESILTTRTEVACQALFNACVSLQSLNTKYVCAKLSQRPHNRSATWRFSKPLCEIIGFDARKKLSFQFNCLYRLLKRVGKTCCGIGEESKSLIQLYNKQVEEAQIVQLPMSLSEISDEVRDLLCKGCIPETPLEKMSYLSEKTLDCNVLHHKAASSNIPLSNDCPNDEGILPSVASANNQVSKNFGINLSSDFVTTCNQQTQNKNLPNHEIFAHSVINEKQSDQLSVAFQDLPRPDTIENVGHCECGCHGTPLLNSVEMTMEVHGGAPGNELSWLQHDIKQLQNSLSEAEAQLNSRETPQHKTYKLIVDISATLPYLRTRLNRERGQTFKHGCSDLSNSVGKESREVNCAQNVGDTTDFLTVHESLASLYEDLHRIFLEEREVILDIFPHAEDFKNKRGELIQFFAPLKINKYKLSKNHIRKMKRAARIAAEKASRPPDVIVKEQELESYQRLCSALNLLKKVRGYLSHVTICVFKSGGVAKFEALKDSQKRMTNLFRNLELCSRKLSPESSLHLRDFQMGEIPKHLHAAFKTFPGDGAGVNAQAQVVLQRCYTSFQIIMKKFSPEFVENLGIQFSLE</sequence>